<geneLocation type="plasmid" evidence="1 2">
    <name>pPlas3</name>
</geneLocation>
<protein>
    <submittedName>
        <fullName evidence="1">Uncharacterized protein</fullName>
    </submittedName>
</protein>
<reference evidence="1 2" key="1">
    <citation type="submission" date="2020-09" db="EMBL/GenBank/DDBJ databases">
        <title>Characterization of Paenibacillus peoriae strain ZF390 with broad-spectrum antimicrobial activity as a potential biocontrol agent.</title>
        <authorList>
            <person name="Li L."/>
            <person name="Zhao Y."/>
            <person name="Li B."/>
            <person name="Xie X."/>
        </authorList>
    </citation>
    <scope>NUCLEOTIDE SEQUENCE [LARGE SCALE GENOMIC DNA]</scope>
    <source>
        <strain evidence="1 2">ZF390</strain>
        <plasmid evidence="1 2">pPlas3</plasmid>
    </source>
</reference>
<dbReference type="RefSeq" id="WP_190299846.1">
    <property type="nucleotide sequence ID" value="NZ_CP061175.1"/>
</dbReference>
<dbReference type="AlphaFoldDB" id="A0A7H0YHI1"/>
<evidence type="ECO:0000313" key="1">
    <source>
        <dbReference type="EMBL" id="QNR70539.1"/>
    </source>
</evidence>
<dbReference type="EMBL" id="CP061175">
    <property type="protein sequence ID" value="QNR70539.1"/>
    <property type="molecule type" value="Genomic_DNA"/>
</dbReference>
<evidence type="ECO:0000313" key="2">
    <source>
        <dbReference type="Proteomes" id="UP000516384"/>
    </source>
</evidence>
<gene>
    <name evidence="1" type="ORF">IAQ67_29415</name>
</gene>
<accession>A0A7H0YHI1</accession>
<dbReference type="Proteomes" id="UP000516384">
    <property type="component" value="Plasmid pPlas3"/>
</dbReference>
<keyword evidence="1" id="KW-0614">Plasmid</keyword>
<proteinExistence type="predicted"/>
<name>A0A7H0YHI1_9BACL</name>
<sequence>MKIIFTASELVERGLWNNYCTLMDFDHYIAADGRVTEDEEFILTEEQLNSLGLYVSTIKSE</sequence>
<organism evidence="1 2">
    <name type="scientific">Paenibacillus peoriae</name>
    <dbReference type="NCBI Taxonomy" id="59893"/>
    <lineage>
        <taxon>Bacteria</taxon>
        <taxon>Bacillati</taxon>
        <taxon>Bacillota</taxon>
        <taxon>Bacilli</taxon>
        <taxon>Bacillales</taxon>
        <taxon>Paenibacillaceae</taxon>
        <taxon>Paenibacillus</taxon>
    </lineage>
</organism>